<dbReference type="GO" id="GO:0004386">
    <property type="term" value="F:helicase activity"/>
    <property type="evidence" value="ECO:0007669"/>
    <property type="project" value="UniProtKB-KW"/>
</dbReference>
<sequence>MFNQSIISSIKKPFALKFNSSFLTSIQYSIASITVNNAKKYYSQPSNRHENLKIKRSNNPSTFKRSNNSSTFKRFDNSKRINSRSASPITKAVIDPVDKRYGIAKAQKKKYDDLKKMKVPGIGHTPVRFQLYPIENEAKTDLISIIKRSNDGATKKAINMSEIKQSLSQADFDNLGLLPIVSNAAKDLISSRLSSADHSQSTNIHPTPIQTLSIPEILNLQSINKKKSLNDIPSTNPIPSTSKNSPETPIDQLGVVNSVFLAAETGSGKTLAYLLPVISMLKKEEHALLKSSKSSPPTPSKTPSFDNSIKEFNALSINQSSESDPALLPDSSADSGSAAENDTQISPINLFKERRPRAIIIVPTLELAHQTIKICKSLSHSIKFRAVLIDFKKGLKKVYQDFDNSPVDLVVGTPASLRRAFYKGQILSYSNAQHIVIDEADSIMDEQGHLEDTMHILKQARLNNSSKPNAKPENIIFVSATLPKAVLQRIVFNYPSITNISTPKLHQINPKIRTNKIDVPKMFQGSKLSAIKEVIRNNNNDKRFMVFCNTVSTASELHKKLLELNYPVSLLVGNIKSAGKKIYKQSEINNELPSSKENIKNRLLTLHNFNSTSDSINGTGNDSSSDHDTLPSLSDNSPNDTNKKILICTDLGSRGIDTLVVDHVIMYDFPTTAINYLHRCGRTGRMGTAGKVTTLVSKNDRRNQQKIDMFIRSGIVVG</sequence>
<dbReference type="GO" id="GO:0016787">
    <property type="term" value="F:hydrolase activity"/>
    <property type="evidence" value="ECO:0007669"/>
    <property type="project" value="UniProtKB-KW"/>
</dbReference>
<feature type="region of interest" description="Disordered" evidence="5">
    <location>
        <begin position="321"/>
        <end position="341"/>
    </location>
</feature>
<dbReference type="InterPro" id="IPR027417">
    <property type="entry name" value="P-loop_NTPase"/>
</dbReference>
<dbReference type="GO" id="GO:0003676">
    <property type="term" value="F:nucleic acid binding"/>
    <property type="evidence" value="ECO:0007669"/>
    <property type="project" value="InterPro"/>
</dbReference>
<dbReference type="Gene3D" id="3.40.50.300">
    <property type="entry name" value="P-loop containing nucleotide triphosphate hydrolases"/>
    <property type="match status" value="2"/>
</dbReference>
<keyword evidence="1" id="KW-0547">Nucleotide-binding</keyword>
<keyword evidence="4" id="KW-0067">ATP-binding</keyword>
<evidence type="ECO:0000256" key="1">
    <source>
        <dbReference type="ARBA" id="ARBA00022741"/>
    </source>
</evidence>
<gene>
    <name evidence="8" type="ORF">AYI70_g7808</name>
</gene>
<dbReference type="Pfam" id="PF00271">
    <property type="entry name" value="Helicase_C"/>
    <property type="match status" value="1"/>
</dbReference>
<dbReference type="PANTHER" id="PTHR47960">
    <property type="entry name" value="DEAD-BOX ATP-DEPENDENT RNA HELICASE 50"/>
    <property type="match status" value="1"/>
</dbReference>
<feature type="compositionally biased region" description="Polar residues" evidence="5">
    <location>
        <begin position="231"/>
        <end position="247"/>
    </location>
</feature>
<dbReference type="InterPro" id="IPR001650">
    <property type="entry name" value="Helicase_C-like"/>
</dbReference>
<dbReference type="PROSITE" id="PS51194">
    <property type="entry name" value="HELICASE_CTER"/>
    <property type="match status" value="1"/>
</dbReference>
<dbReference type="EMBL" id="LSSN01003020">
    <property type="protein sequence ID" value="OMJ14545.1"/>
    <property type="molecule type" value="Genomic_DNA"/>
</dbReference>
<evidence type="ECO:0000313" key="8">
    <source>
        <dbReference type="EMBL" id="OMJ14545.1"/>
    </source>
</evidence>
<keyword evidence="9" id="KW-1185">Reference proteome</keyword>
<feature type="compositionally biased region" description="Polar residues" evidence="5">
    <location>
        <begin position="614"/>
        <end position="623"/>
    </location>
</feature>
<dbReference type="OrthoDB" id="10256233at2759"/>
<dbReference type="SUPFAM" id="SSF52540">
    <property type="entry name" value="P-loop containing nucleoside triphosphate hydrolases"/>
    <property type="match status" value="2"/>
</dbReference>
<feature type="compositionally biased region" description="Polar residues" evidence="5">
    <location>
        <begin position="332"/>
        <end position="341"/>
    </location>
</feature>
<dbReference type="GO" id="GO:0005524">
    <property type="term" value="F:ATP binding"/>
    <property type="evidence" value="ECO:0007669"/>
    <property type="project" value="UniProtKB-KW"/>
</dbReference>
<feature type="domain" description="Helicase ATP-binding" evidence="6">
    <location>
        <begin position="250"/>
        <end position="500"/>
    </location>
</feature>
<evidence type="ECO:0000256" key="3">
    <source>
        <dbReference type="ARBA" id="ARBA00022806"/>
    </source>
</evidence>
<dbReference type="SMART" id="SM00487">
    <property type="entry name" value="DEXDc"/>
    <property type="match status" value="1"/>
</dbReference>
<dbReference type="CDD" id="cd18787">
    <property type="entry name" value="SF2_C_DEAD"/>
    <property type="match status" value="1"/>
</dbReference>
<dbReference type="InterPro" id="IPR014001">
    <property type="entry name" value="Helicase_ATP-bd"/>
</dbReference>
<dbReference type="Proteomes" id="UP000187283">
    <property type="component" value="Unassembled WGS sequence"/>
</dbReference>
<feature type="compositionally biased region" description="Polar residues" evidence="5">
    <location>
        <begin position="57"/>
        <end position="72"/>
    </location>
</feature>
<keyword evidence="3 8" id="KW-0347">Helicase</keyword>
<feature type="domain" description="Helicase C-terminal" evidence="7">
    <location>
        <begin position="530"/>
        <end position="718"/>
    </location>
</feature>
<evidence type="ECO:0000256" key="4">
    <source>
        <dbReference type="ARBA" id="ARBA00022840"/>
    </source>
</evidence>
<comment type="caution">
    <text evidence="8">The sequence shown here is derived from an EMBL/GenBank/DDBJ whole genome shotgun (WGS) entry which is preliminary data.</text>
</comment>
<dbReference type="AlphaFoldDB" id="A0A1R1XIT2"/>
<keyword evidence="2" id="KW-0378">Hydrolase</keyword>
<dbReference type="SMART" id="SM00490">
    <property type="entry name" value="HELICc"/>
    <property type="match status" value="1"/>
</dbReference>
<dbReference type="InterPro" id="IPR011545">
    <property type="entry name" value="DEAD/DEAH_box_helicase_dom"/>
</dbReference>
<dbReference type="STRING" id="133412.A0A1R1XIT2"/>
<dbReference type="PROSITE" id="PS51192">
    <property type="entry name" value="HELICASE_ATP_BIND_1"/>
    <property type="match status" value="1"/>
</dbReference>
<evidence type="ECO:0000256" key="2">
    <source>
        <dbReference type="ARBA" id="ARBA00022801"/>
    </source>
</evidence>
<evidence type="ECO:0000259" key="7">
    <source>
        <dbReference type="PROSITE" id="PS51194"/>
    </source>
</evidence>
<feature type="region of interest" description="Disordered" evidence="5">
    <location>
        <begin position="228"/>
        <end position="249"/>
    </location>
</feature>
<protein>
    <submittedName>
        <fullName evidence="8">ATP-dependent RNA helicase mrh4, mitochondrial</fullName>
    </submittedName>
</protein>
<feature type="region of interest" description="Disordered" evidence="5">
    <location>
        <begin position="614"/>
        <end position="637"/>
    </location>
</feature>
<organism evidence="8 9">
    <name type="scientific">Smittium culicis</name>
    <dbReference type="NCBI Taxonomy" id="133412"/>
    <lineage>
        <taxon>Eukaryota</taxon>
        <taxon>Fungi</taxon>
        <taxon>Fungi incertae sedis</taxon>
        <taxon>Zoopagomycota</taxon>
        <taxon>Kickxellomycotina</taxon>
        <taxon>Harpellomycetes</taxon>
        <taxon>Harpellales</taxon>
        <taxon>Legeriomycetaceae</taxon>
        <taxon>Smittium</taxon>
    </lineage>
</organism>
<proteinExistence type="predicted"/>
<reference evidence="8 9" key="1">
    <citation type="submission" date="2017-01" db="EMBL/GenBank/DDBJ databases">
        <authorList>
            <person name="Mah S.A."/>
            <person name="Swanson W.J."/>
            <person name="Moy G.W."/>
            <person name="Vacquier V.D."/>
        </authorList>
    </citation>
    <scope>NUCLEOTIDE SEQUENCE [LARGE SCALE GENOMIC DNA]</scope>
    <source>
        <strain evidence="8 9">GSMNP</strain>
    </source>
</reference>
<accession>A0A1R1XIT2</accession>
<dbReference type="Pfam" id="PF00270">
    <property type="entry name" value="DEAD"/>
    <property type="match status" value="1"/>
</dbReference>
<name>A0A1R1XIT2_9FUNG</name>
<feature type="region of interest" description="Disordered" evidence="5">
    <location>
        <begin position="44"/>
        <end position="78"/>
    </location>
</feature>
<evidence type="ECO:0000313" key="9">
    <source>
        <dbReference type="Proteomes" id="UP000187283"/>
    </source>
</evidence>
<evidence type="ECO:0000256" key="5">
    <source>
        <dbReference type="SAM" id="MobiDB-lite"/>
    </source>
</evidence>
<evidence type="ECO:0000259" key="6">
    <source>
        <dbReference type="PROSITE" id="PS51192"/>
    </source>
</evidence>